<evidence type="ECO:0000259" key="8">
    <source>
        <dbReference type="Pfam" id="PF21694"/>
    </source>
</evidence>
<dbReference type="PANTHER" id="PTHR34388">
    <property type="entry name" value="DNA POLYMERASE III SUBUNIT DELTA"/>
    <property type="match status" value="1"/>
</dbReference>
<comment type="catalytic activity">
    <reaction evidence="7">
        <text>DNA(n) + a 2'-deoxyribonucleoside 5'-triphosphate = DNA(n+1) + diphosphate</text>
        <dbReference type="Rhea" id="RHEA:22508"/>
        <dbReference type="Rhea" id="RHEA-COMP:17339"/>
        <dbReference type="Rhea" id="RHEA-COMP:17340"/>
        <dbReference type="ChEBI" id="CHEBI:33019"/>
        <dbReference type="ChEBI" id="CHEBI:61560"/>
        <dbReference type="ChEBI" id="CHEBI:173112"/>
        <dbReference type="EC" id="2.7.7.7"/>
    </reaction>
</comment>
<dbReference type="AlphaFoldDB" id="A0A080N2B5"/>
<accession>A0A080N2B5</accession>
<feature type="domain" description="DNA polymerase III delta subunit-like C-terminal" evidence="8">
    <location>
        <begin position="219"/>
        <end position="329"/>
    </location>
</feature>
<keyword evidence="3" id="KW-0548">Nucleotidyltransferase</keyword>
<dbReference type="InterPro" id="IPR005790">
    <property type="entry name" value="DNA_polIII_delta"/>
</dbReference>
<dbReference type="InterPro" id="IPR008921">
    <property type="entry name" value="DNA_pol3_clamp-load_cplx_C"/>
</dbReference>
<dbReference type="SUPFAM" id="SSF48019">
    <property type="entry name" value="post-AAA+ oligomerization domain-like"/>
    <property type="match status" value="1"/>
</dbReference>
<dbReference type="eggNOG" id="COG1466">
    <property type="taxonomic scope" value="Bacteria"/>
</dbReference>
<dbReference type="GO" id="GO:0003677">
    <property type="term" value="F:DNA binding"/>
    <property type="evidence" value="ECO:0007669"/>
    <property type="project" value="InterPro"/>
</dbReference>
<protein>
    <recommendedName>
        <fullName evidence="1">DNA-directed DNA polymerase</fullName>
        <ecNumber evidence="1">2.7.7.7</ecNumber>
    </recommendedName>
</protein>
<organism evidence="9 10">
    <name type="scientific">Bifidobacterium bombi DSM 19703</name>
    <dbReference type="NCBI Taxonomy" id="1341695"/>
    <lineage>
        <taxon>Bacteria</taxon>
        <taxon>Bacillati</taxon>
        <taxon>Actinomycetota</taxon>
        <taxon>Actinomycetes</taxon>
        <taxon>Bifidobacteriales</taxon>
        <taxon>Bifidobacteriaceae</taxon>
        <taxon>Bifidobacterium</taxon>
    </lineage>
</organism>
<evidence type="ECO:0000256" key="4">
    <source>
        <dbReference type="ARBA" id="ARBA00022705"/>
    </source>
</evidence>
<dbReference type="EC" id="2.7.7.7" evidence="1"/>
<dbReference type="Proteomes" id="UP000028730">
    <property type="component" value="Unassembled WGS sequence"/>
</dbReference>
<dbReference type="InterPro" id="IPR027417">
    <property type="entry name" value="P-loop_NTPase"/>
</dbReference>
<sequence>MTWINMSSCTTKLNSMKQHDVSRCVIVSGGDDYLAEQAVRDLQDKALRVDPQAEVIHLDALTASEYDFDEAVSPSLLSLRNIVQVCNLQAADEKLIDAMSAFCSDNRDGDASSFVIARHDGGLKGRKFITRLVGQGASEEKIPELKYPNDKLGFVMDQFARNHRRVDPQAAQQLISVLGDRTAELAAMCSQLCFDFEDDPIGINRVDQYLDADPQVTGFAVADQALAGHGAQSIESMRAAVKQLISPIAMIGALEMKLRSLAKASAVQSGVISTAEAKMSPWMLNNAKRQLSGWTSQGLSNCLQALAAADESNKSNAGDPVYALERCLMLISHKGRNI</sequence>
<evidence type="ECO:0000256" key="5">
    <source>
        <dbReference type="ARBA" id="ARBA00022932"/>
    </source>
</evidence>
<keyword evidence="10" id="KW-1185">Reference proteome</keyword>
<name>A0A080N2B5_9BIFI</name>
<dbReference type="GO" id="GO:0006261">
    <property type="term" value="P:DNA-templated DNA replication"/>
    <property type="evidence" value="ECO:0007669"/>
    <property type="project" value="TreeGrafter"/>
</dbReference>
<gene>
    <name evidence="9" type="ORF">BBOMB_0424</name>
</gene>
<keyword evidence="2" id="KW-0808">Transferase</keyword>
<dbReference type="NCBIfam" id="TIGR01128">
    <property type="entry name" value="holA"/>
    <property type="match status" value="1"/>
</dbReference>
<evidence type="ECO:0000256" key="6">
    <source>
        <dbReference type="ARBA" id="ARBA00034754"/>
    </source>
</evidence>
<dbReference type="PANTHER" id="PTHR34388:SF1">
    <property type="entry name" value="DNA POLYMERASE III SUBUNIT DELTA"/>
    <property type="match status" value="1"/>
</dbReference>
<dbReference type="Pfam" id="PF21694">
    <property type="entry name" value="DNA_pol3_delta_C"/>
    <property type="match status" value="1"/>
</dbReference>
<comment type="caution">
    <text evidence="9">The sequence shown here is derived from an EMBL/GenBank/DDBJ whole genome shotgun (WGS) entry which is preliminary data.</text>
</comment>
<dbReference type="GO" id="GO:0009360">
    <property type="term" value="C:DNA polymerase III complex"/>
    <property type="evidence" value="ECO:0007669"/>
    <property type="project" value="TreeGrafter"/>
</dbReference>
<dbReference type="Gene3D" id="1.20.272.10">
    <property type="match status" value="1"/>
</dbReference>
<evidence type="ECO:0000256" key="2">
    <source>
        <dbReference type="ARBA" id="ARBA00022679"/>
    </source>
</evidence>
<comment type="similarity">
    <text evidence="6">Belongs to the DNA polymerase HolA subunit family.</text>
</comment>
<evidence type="ECO:0000256" key="1">
    <source>
        <dbReference type="ARBA" id="ARBA00012417"/>
    </source>
</evidence>
<dbReference type="GO" id="GO:0003887">
    <property type="term" value="F:DNA-directed DNA polymerase activity"/>
    <property type="evidence" value="ECO:0007669"/>
    <property type="project" value="UniProtKB-KW"/>
</dbReference>
<proteinExistence type="inferred from homology"/>
<reference evidence="9 10" key="1">
    <citation type="journal article" date="2014" name="Appl. Environ. Microbiol.">
        <title>Genomic encyclopedia of type strains of the genus Bifidobacterium.</title>
        <authorList>
            <person name="Milani C."/>
            <person name="Lugli G.A."/>
            <person name="Duranti S."/>
            <person name="Turroni F."/>
            <person name="Bottacini F."/>
            <person name="Mangifesta M."/>
            <person name="Sanchez B."/>
            <person name="Viappiani A."/>
            <person name="Mancabelli L."/>
            <person name="Taminiau B."/>
            <person name="Delcenserie V."/>
            <person name="Barrangou R."/>
            <person name="Margolles A."/>
            <person name="van Sinderen D."/>
            <person name="Ventura M."/>
        </authorList>
    </citation>
    <scope>NUCLEOTIDE SEQUENCE [LARGE SCALE GENOMIC DNA]</scope>
    <source>
        <strain evidence="9 10">DSM 19703</strain>
    </source>
</reference>
<evidence type="ECO:0000256" key="7">
    <source>
        <dbReference type="ARBA" id="ARBA00049244"/>
    </source>
</evidence>
<evidence type="ECO:0000313" key="10">
    <source>
        <dbReference type="Proteomes" id="UP000028730"/>
    </source>
</evidence>
<dbReference type="EMBL" id="ATLK01000001">
    <property type="protein sequence ID" value="KFF31092.1"/>
    <property type="molecule type" value="Genomic_DNA"/>
</dbReference>
<keyword evidence="4" id="KW-0235">DNA replication</keyword>
<keyword evidence="5 9" id="KW-0239">DNA-directed DNA polymerase</keyword>
<dbReference type="STRING" id="1341695.BBOMB_0424"/>
<dbReference type="InterPro" id="IPR048466">
    <property type="entry name" value="DNA_pol3_delta-like_C"/>
</dbReference>
<evidence type="ECO:0000313" key="9">
    <source>
        <dbReference type="EMBL" id="KFF31092.1"/>
    </source>
</evidence>
<dbReference type="Gene3D" id="3.40.50.300">
    <property type="entry name" value="P-loop containing nucleotide triphosphate hydrolases"/>
    <property type="match status" value="1"/>
</dbReference>
<evidence type="ECO:0000256" key="3">
    <source>
        <dbReference type="ARBA" id="ARBA00022695"/>
    </source>
</evidence>